<dbReference type="Gene3D" id="3.20.20.100">
    <property type="entry name" value="NADP-dependent oxidoreductase domain"/>
    <property type="match status" value="1"/>
</dbReference>
<name>A0A3E2GY54_SCYLI</name>
<proteinExistence type="predicted"/>
<dbReference type="PANTHER" id="PTHR43625">
    <property type="entry name" value="AFLATOXIN B1 ALDEHYDE REDUCTASE"/>
    <property type="match status" value="1"/>
</dbReference>
<feature type="non-terminal residue" evidence="3">
    <location>
        <position position="331"/>
    </location>
</feature>
<feature type="non-terminal residue" evidence="3">
    <location>
        <position position="1"/>
    </location>
</feature>
<organism evidence="3 4">
    <name type="scientific">Scytalidium lignicola</name>
    <name type="common">Hyphomycete</name>
    <dbReference type="NCBI Taxonomy" id="5539"/>
    <lineage>
        <taxon>Eukaryota</taxon>
        <taxon>Fungi</taxon>
        <taxon>Dikarya</taxon>
        <taxon>Ascomycota</taxon>
        <taxon>Pezizomycotina</taxon>
        <taxon>Leotiomycetes</taxon>
        <taxon>Leotiomycetes incertae sedis</taxon>
        <taxon>Scytalidium</taxon>
    </lineage>
</organism>
<reference evidence="3 4" key="1">
    <citation type="submission" date="2018-05" db="EMBL/GenBank/DDBJ databases">
        <title>Draft genome sequence of Scytalidium lignicola DSM 105466, a ubiquitous saprotrophic fungus.</title>
        <authorList>
            <person name="Buettner E."/>
            <person name="Gebauer A.M."/>
            <person name="Hofrichter M."/>
            <person name="Liers C."/>
            <person name="Kellner H."/>
        </authorList>
    </citation>
    <scope>NUCLEOTIDE SEQUENCE [LARGE SCALE GENOMIC DNA]</scope>
    <source>
        <strain evidence="3 4">DSM 105466</strain>
    </source>
</reference>
<evidence type="ECO:0000313" key="3">
    <source>
        <dbReference type="EMBL" id="RFU25947.1"/>
    </source>
</evidence>
<evidence type="ECO:0000313" key="4">
    <source>
        <dbReference type="Proteomes" id="UP000258309"/>
    </source>
</evidence>
<accession>A0A3E2GY54</accession>
<dbReference type="InterPro" id="IPR036812">
    <property type="entry name" value="NAD(P)_OxRdtase_dom_sf"/>
</dbReference>
<dbReference type="Pfam" id="PF00248">
    <property type="entry name" value="Aldo_ket_red"/>
    <property type="match status" value="1"/>
</dbReference>
<gene>
    <name evidence="3" type="ORF">B7463_g10393</name>
</gene>
<dbReference type="CDD" id="cd19077">
    <property type="entry name" value="AKR_AKR8A1-2"/>
    <property type="match status" value="1"/>
</dbReference>
<evidence type="ECO:0000259" key="2">
    <source>
        <dbReference type="Pfam" id="PF00248"/>
    </source>
</evidence>
<dbReference type="GO" id="GO:0005737">
    <property type="term" value="C:cytoplasm"/>
    <property type="evidence" value="ECO:0007669"/>
    <property type="project" value="TreeGrafter"/>
</dbReference>
<dbReference type="GO" id="GO:0016491">
    <property type="term" value="F:oxidoreductase activity"/>
    <property type="evidence" value="ECO:0007669"/>
    <property type="project" value="UniProtKB-KW"/>
</dbReference>
<evidence type="ECO:0000256" key="1">
    <source>
        <dbReference type="ARBA" id="ARBA00023002"/>
    </source>
</evidence>
<dbReference type="InterPro" id="IPR023210">
    <property type="entry name" value="NADP_OxRdtase_dom"/>
</dbReference>
<feature type="domain" description="NADP-dependent oxidoreductase" evidence="2">
    <location>
        <begin position="12"/>
        <end position="310"/>
    </location>
</feature>
<dbReference type="STRING" id="5539.A0A3E2GY54"/>
<keyword evidence="4" id="KW-1185">Reference proteome</keyword>
<comment type="caution">
    <text evidence="3">The sequence shown here is derived from an EMBL/GenBank/DDBJ whole genome shotgun (WGS) entry which is preliminary data.</text>
</comment>
<dbReference type="PANTHER" id="PTHR43625:SF78">
    <property type="entry name" value="PYRIDOXAL REDUCTASE-RELATED"/>
    <property type="match status" value="1"/>
</dbReference>
<sequence>MTTILNHNIGPVGYGLMGLTRPVDPMSYEDCFAAMDAAFASGANYWNGGEFYGTPEANSLHLLNAYFTKYPEKANQILLCIKGSRTPGTTIFDGTEKGVRRSVDECVRVLDGKKSLDIFECARVDPETPIEETISVLAQLVREGKIKGIGLSEVRADTIRRAVKVHPIAQVEVELSLWSTDILHNGVAATCAELGIPIIAYAPLSRGGLSGTLQPNTTTSDLPQHLRRFPRFQEDALKANLQLTNEVAKLAKQKGVAVPQIAIAWVRAQSGRNGLGVIIPVPGAEKPEWVVQNCATVTLTEGELQQLEDITRRVPVKGERYAGVEGKFSEG</sequence>
<keyword evidence="1" id="KW-0560">Oxidoreductase</keyword>
<protein>
    <recommendedName>
        <fullName evidence="2">NADP-dependent oxidoreductase domain-containing protein</fullName>
    </recommendedName>
</protein>
<dbReference type="OMA" id="PSVENCV"/>
<dbReference type="OrthoDB" id="37537at2759"/>
<dbReference type="Proteomes" id="UP000258309">
    <property type="component" value="Unassembled WGS sequence"/>
</dbReference>
<dbReference type="AlphaFoldDB" id="A0A3E2GY54"/>
<dbReference type="SUPFAM" id="SSF51430">
    <property type="entry name" value="NAD(P)-linked oxidoreductase"/>
    <property type="match status" value="1"/>
</dbReference>
<dbReference type="EMBL" id="NCSJ02000294">
    <property type="protein sequence ID" value="RFU25947.1"/>
    <property type="molecule type" value="Genomic_DNA"/>
</dbReference>
<dbReference type="InterPro" id="IPR050791">
    <property type="entry name" value="Aldo-Keto_reductase"/>
</dbReference>